<dbReference type="Pfam" id="PF16976">
    <property type="entry name" value="RcpC"/>
    <property type="match status" value="1"/>
</dbReference>
<comment type="caution">
    <text evidence="2">The sequence shown here is derived from an EMBL/GenBank/DDBJ whole genome shotgun (WGS) entry which is preliminary data.</text>
</comment>
<dbReference type="InterPro" id="IPR017592">
    <property type="entry name" value="Pilus_assmbl_Flp-typ_CpaB"/>
</dbReference>
<protein>
    <submittedName>
        <fullName evidence="2">Flp pilus assembly protein CpaB</fullName>
    </submittedName>
</protein>
<evidence type="ECO:0000313" key="2">
    <source>
        <dbReference type="EMBL" id="MEK8046589.1"/>
    </source>
</evidence>
<dbReference type="EMBL" id="JBBUTI010000006">
    <property type="protein sequence ID" value="MEK8046589.1"/>
    <property type="molecule type" value="Genomic_DNA"/>
</dbReference>
<name>A0ABU9C3Y8_9BURK</name>
<proteinExistence type="predicted"/>
<dbReference type="SMART" id="SM00858">
    <property type="entry name" value="SAF"/>
    <property type="match status" value="1"/>
</dbReference>
<dbReference type="NCBIfam" id="TIGR03177">
    <property type="entry name" value="pilus_cpaB"/>
    <property type="match status" value="1"/>
</dbReference>
<keyword evidence="3" id="KW-1185">Reference proteome</keyword>
<feature type="domain" description="SAF" evidence="1">
    <location>
        <begin position="51"/>
        <end position="115"/>
    </location>
</feature>
<organism evidence="2 3">
    <name type="scientific">Ideonella margarita</name>
    <dbReference type="NCBI Taxonomy" id="2984191"/>
    <lineage>
        <taxon>Bacteria</taxon>
        <taxon>Pseudomonadati</taxon>
        <taxon>Pseudomonadota</taxon>
        <taxon>Betaproteobacteria</taxon>
        <taxon>Burkholderiales</taxon>
        <taxon>Sphaerotilaceae</taxon>
        <taxon>Ideonella</taxon>
    </lineage>
</organism>
<dbReference type="InterPro" id="IPR031571">
    <property type="entry name" value="RcpC_dom"/>
</dbReference>
<gene>
    <name evidence="2" type="primary">cpaB</name>
    <name evidence="2" type="ORF">AACH00_09545</name>
</gene>
<sequence length="327" mass="34176">MQFPKLKINSNWLLLGGALTLGGGAVYLSNAVITDKMAQLEDEVKRGQRMVNVVVAKRDLERGEALTEELLAVRPMPQEYVHATAVHPDEFGTYLKQRLVAPLKRGEVLLPVHTEGLGNGVFSSTLKKGHRALTFEVDAVNSVSGLLRPGDFIDLIYSGKSGDGNETEFTLPLLSQVQVLATDQVLSKRAEGTEAERGFATVTLEVTPEEASRIIQAKRAGSLTAVLRHPDDAQPNGVAAMNAASLMGGRKAVAAAERTVEYLVGGSGTGAAELQLAKLGSTVPAPRPGLASLPPTAAGPAAAQAANVIKATTAATANATSALSGQR</sequence>
<dbReference type="Pfam" id="PF08666">
    <property type="entry name" value="SAF"/>
    <property type="match status" value="1"/>
</dbReference>
<reference evidence="2 3" key="1">
    <citation type="submission" date="2024-04" db="EMBL/GenBank/DDBJ databases">
        <title>Novel species of the genus Ideonella isolated from streams.</title>
        <authorList>
            <person name="Lu H."/>
        </authorList>
    </citation>
    <scope>NUCLEOTIDE SEQUENCE [LARGE SCALE GENOMIC DNA]</scope>
    <source>
        <strain evidence="2 3">LYT19W</strain>
    </source>
</reference>
<dbReference type="CDD" id="cd11614">
    <property type="entry name" value="SAF_CpaB_FlgA_like"/>
    <property type="match status" value="1"/>
</dbReference>
<dbReference type="RefSeq" id="WP_341398886.1">
    <property type="nucleotide sequence ID" value="NZ_JBBUTI010000006.1"/>
</dbReference>
<accession>A0ABU9C3Y8</accession>
<dbReference type="InterPro" id="IPR013974">
    <property type="entry name" value="SAF"/>
</dbReference>
<evidence type="ECO:0000313" key="3">
    <source>
        <dbReference type="Proteomes" id="UP001379945"/>
    </source>
</evidence>
<evidence type="ECO:0000259" key="1">
    <source>
        <dbReference type="SMART" id="SM00858"/>
    </source>
</evidence>
<dbReference type="Proteomes" id="UP001379945">
    <property type="component" value="Unassembled WGS sequence"/>
</dbReference>